<dbReference type="PROSITE" id="PS50808">
    <property type="entry name" value="ZF_BED"/>
    <property type="match status" value="2"/>
</dbReference>
<evidence type="ECO:0000256" key="3">
    <source>
        <dbReference type="ARBA" id="ARBA00022771"/>
    </source>
</evidence>
<dbReference type="GO" id="GO:0005634">
    <property type="term" value="C:nucleus"/>
    <property type="evidence" value="ECO:0007669"/>
    <property type="project" value="UniProtKB-SubCell"/>
</dbReference>
<keyword evidence="5" id="KW-0805">Transcription regulation</keyword>
<dbReference type="InterPro" id="IPR008906">
    <property type="entry name" value="HATC_C_dom"/>
</dbReference>
<protein>
    <recommendedName>
        <fullName evidence="11">BED-type domain-containing protein</fullName>
    </recommendedName>
</protein>
<keyword evidence="6" id="KW-0238">DNA-binding</keyword>
<dbReference type="InterPro" id="IPR052035">
    <property type="entry name" value="ZnF_BED_domain_contain"/>
</dbReference>
<dbReference type="Proteomes" id="UP000015104">
    <property type="component" value="Unassembled WGS sequence"/>
</dbReference>
<reference evidence="12" key="2">
    <citation type="submission" date="2015-06" db="UniProtKB">
        <authorList>
            <consortium name="EnsemblMetazoa"/>
        </authorList>
    </citation>
    <scope>IDENTIFICATION</scope>
</reference>
<evidence type="ECO:0000256" key="4">
    <source>
        <dbReference type="ARBA" id="ARBA00022833"/>
    </source>
</evidence>
<dbReference type="GO" id="GO:0008270">
    <property type="term" value="F:zinc ion binding"/>
    <property type="evidence" value="ECO:0007669"/>
    <property type="project" value="UniProtKB-KW"/>
</dbReference>
<accession>T1JQ14</accession>
<dbReference type="AlphaFoldDB" id="T1JQ14"/>
<keyword evidence="7" id="KW-0804">Transcription</keyword>
<feature type="compositionally biased region" description="Low complexity" evidence="10">
    <location>
        <begin position="149"/>
        <end position="165"/>
    </location>
</feature>
<evidence type="ECO:0000256" key="6">
    <source>
        <dbReference type="ARBA" id="ARBA00023125"/>
    </source>
</evidence>
<feature type="domain" description="BED-type" evidence="11">
    <location>
        <begin position="83"/>
        <end position="145"/>
    </location>
</feature>
<evidence type="ECO:0000256" key="9">
    <source>
        <dbReference type="PROSITE-ProRule" id="PRU00027"/>
    </source>
</evidence>
<feature type="domain" description="BED-type" evidence="11">
    <location>
        <begin position="255"/>
        <end position="314"/>
    </location>
</feature>
<evidence type="ECO:0000256" key="2">
    <source>
        <dbReference type="ARBA" id="ARBA00022723"/>
    </source>
</evidence>
<evidence type="ECO:0000259" key="11">
    <source>
        <dbReference type="PROSITE" id="PS50808"/>
    </source>
</evidence>
<dbReference type="SUPFAM" id="SSF53098">
    <property type="entry name" value="Ribonuclease H-like"/>
    <property type="match status" value="1"/>
</dbReference>
<feature type="region of interest" description="Disordered" evidence="10">
    <location>
        <begin position="343"/>
        <end position="369"/>
    </location>
</feature>
<organism evidence="12 13">
    <name type="scientific">Tetranychus urticae</name>
    <name type="common">Two-spotted spider mite</name>
    <dbReference type="NCBI Taxonomy" id="32264"/>
    <lineage>
        <taxon>Eukaryota</taxon>
        <taxon>Metazoa</taxon>
        <taxon>Ecdysozoa</taxon>
        <taxon>Arthropoda</taxon>
        <taxon>Chelicerata</taxon>
        <taxon>Arachnida</taxon>
        <taxon>Acari</taxon>
        <taxon>Acariformes</taxon>
        <taxon>Trombidiformes</taxon>
        <taxon>Prostigmata</taxon>
        <taxon>Eleutherengona</taxon>
        <taxon>Raphignathae</taxon>
        <taxon>Tetranychoidea</taxon>
        <taxon>Tetranychidae</taxon>
        <taxon>Tetranychus</taxon>
    </lineage>
</organism>
<evidence type="ECO:0000256" key="7">
    <source>
        <dbReference type="ARBA" id="ARBA00023163"/>
    </source>
</evidence>
<dbReference type="OrthoDB" id="6489574at2759"/>
<evidence type="ECO:0000256" key="5">
    <source>
        <dbReference type="ARBA" id="ARBA00023015"/>
    </source>
</evidence>
<evidence type="ECO:0000313" key="13">
    <source>
        <dbReference type="Proteomes" id="UP000015104"/>
    </source>
</evidence>
<dbReference type="GO" id="GO:0003677">
    <property type="term" value="F:DNA binding"/>
    <property type="evidence" value="ECO:0007669"/>
    <property type="project" value="UniProtKB-KW"/>
</dbReference>
<dbReference type="InterPro" id="IPR003656">
    <property type="entry name" value="Znf_BED"/>
</dbReference>
<keyword evidence="4" id="KW-0862">Zinc</keyword>
<comment type="subcellular location">
    <subcellularLocation>
        <location evidence="1">Nucleus</location>
    </subcellularLocation>
</comment>
<dbReference type="eggNOG" id="KOG1121">
    <property type="taxonomic scope" value="Eukaryota"/>
</dbReference>
<dbReference type="PANTHER" id="PTHR46481:SF10">
    <property type="entry name" value="ZINC FINGER BED DOMAIN-CONTAINING PROTEIN 39"/>
    <property type="match status" value="1"/>
</dbReference>
<keyword evidence="2" id="KW-0479">Metal-binding</keyword>
<dbReference type="GO" id="GO:0046983">
    <property type="term" value="F:protein dimerization activity"/>
    <property type="evidence" value="ECO:0007669"/>
    <property type="project" value="InterPro"/>
</dbReference>
<evidence type="ECO:0000256" key="1">
    <source>
        <dbReference type="ARBA" id="ARBA00004123"/>
    </source>
</evidence>
<keyword evidence="3 9" id="KW-0863">Zinc-finger</keyword>
<dbReference type="EnsemblMetazoa" id="tetur01g01570.1">
    <property type="protein sequence ID" value="tetur01g01570.1"/>
    <property type="gene ID" value="tetur01g01570"/>
</dbReference>
<dbReference type="EMBL" id="CAEY01000437">
    <property type="status" value="NOT_ANNOTATED_CDS"/>
    <property type="molecule type" value="Genomic_DNA"/>
</dbReference>
<name>T1JQ14_TETUR</name>
<keyword evidence="8" id="KW-0539">Nucleus</keyword>
<feature type="compositionally biased region" description="Polar residues" evidence="10">
    <location>
        <begin position="343"/>
        <end position="367"/>
    </location>
</feature>
<feature type="region of interest" description="Disordered" evidence="10">
    <location>
        <begin position="688"/>
        <end position="718"/>
    </location>
</feature>
<dbReference type="Gene3D" id="1.10.10.1070">
    <property type="entry name" value="Zinc finger, BED domain-containing"/>
    <property type="match status" value="1"/>
</dbReference>
<dbReference type="HOGENOM" id="CLU_319415_0_0_1"/>
<feature type="region of interest" description="Disordered" evidence="10">
    <location>
        <begin position="144"/>
        <end position="171"/>
    </location>
</feature>
<sequence>MEMDKVDDITDPNTGEVIVEEDAAQVTIPEAIVEAIPTRKKTGGKVGRPITSPRTMAATFPEIPVILAKLNSGECFTRMRTSHASSEVWSLFEEIAYVETQEFTGIVRCKMCHFMTRYHGQITGTSHMRRHPCFANSHSSDLAGGGSGVSQSSPSSSSSSPTTPSIKRGPNSFTVGAGDDLSFISWPLVYEKFNEVKDALTSESIGYLSCKECKALIKRDVRSITGHSCKSKDIARKNASPIDTSSLLFRMKPKSRATPIWDIFEEIIDPTSSTVLGYVRCKQCKNIIRATDPKSIPAVLRKHIPNCPAENSNTQSSMILSNESESEIDSAVVQIVSYNPSTNSIKVSSPSSNQQSPTRSVITTSKLSMGPPTTPIISKNMIPQGVSPKIVNAKSDFREKVIQFCYSELVGLEAVASESFKRLAQSLVSLGSQYGQYKSTLILPDVGQLQLHMNQHYSQVKETIRIQLDNEISQNMGGALVCDTQGALCILSAYYINKDWQLVESILSATVSNEDINLFITSALNDYGLNEEERLAKFTFVSRGGLFDGVNICLPSIAHTIDQLIETTIFNDEMISDIVESCRIICSELKAEIKLDPLTANVAWIYKWELMNTVLINKDNFEMQDSKQLDFDLIKNIVDLLIIFKEASIELRQCNKYPTLNHVLLWYHKLLKVLNATSIVSASVPSTSASTLNSSLTSTSSTSPLIPTDNSSPSAAFTPTSTNDISDETPFLGSIKNFLKLGLEQHFNLHNLHKIATFLWPNFRYLKMLSVEERDEVHTQVRSYIETRLPHEEGFVSVVKRARSDFSDWEDNAVDGVDEIEKYVTAMLTSCSESNLLQWWKEHQNDFPKLSRLAKWILSIPASVTSLEKFKLHPTQQVNDELLFLYCNSKRDDVDKRLENSRRKTNAKLR</sequence>
<dbReference type="PANTHER" id="PTHR46481">
    <property type="entry name" value="ZINC FINGER BED DOMAIN-CONTAINING PROTEIN 4"/>
    <property type="match status" value="1"/>
</dbReference>
<evidence type="ECO:0000256" key="10">
    <source>
        <dbReference type="SAM" id="MobiDB-lite"/>
    </source>
</evidence>
<dbReference type="SUPFAM" id="SSF140996">
    <property type="entry name" value="Hermes dimerisation domain"/>
    <property type="match status" value="1"/>
</dbReference>
<dbReference type="Pfam" id="PF05699">
    <property type="entry name" value="Dimer_Tnp_hAT"/>
    <property type="match status" value="1"/>
</dbReference>
<proteinExistence type="predicted"/>
<evidence type="ECO:0000313" key="12">
    <source>
        <dbReference type="EnsemblMetazoa" id="tetur01g01570.1"/>
    </source>
</evidence>
<gene>
    <name evidence="12" type="primary">107361445</name>
</gene>
<evidence type="ECO:0000256" key="8">
    <source>
        <dbReference type="ARBA" id="ARBA00023242"/>
    </source>
</evidence>
<keyword evidence="13" id="KW-1185">Reference proteome</keyword>
<reference evidence="13" key="1">
    <citation type="submission" date="2011-08" db="EMBL/GenBank/DDBJ databases">
        <authorList>
            <person name="Rombauts S."/>
        </authorList>
    </citation>
    <scope>NUCLEOTIDE SEQUENCE</scope>
    <source>
        <strain evidence="13">London</strain>
    </source>
</reference>
<dbReference type="InterPro" id="IPR012337">
    <property type="entry name" value="RNaseH-like_sf"/>
</dbReference>